<evidence type="ECO:0000256" key="3">
    <source>
        <dbReference type="ARBA" id="ARBA00022475"/>
    </source>
</evidence>
<keyword evidence="2 9" id="KW-0813">Transport</keyword>
<dbReference type="InterPro" id="IPR007387">
    <property type="entry name" value="TRAP_DctQ"/>
</dbReference>
<comment type="caution">
    <text evidence="12">The sequence shown here is derived from an EMBL/GenBank/DDBJ whole genome shotgun (WGS) entry which is preliminary data.</text>
</comment>
<evidence type="ECO:0000256" key="9">
    <source>
        <dbReference type="RuleBase" id="RU369079"/>
    </source>
</evidence>
<evidence type="ECO:0000256" key="6">
    <source>
        <dbReference type="ARBA" id="ARBA00022989"/>
    </source>
</evidence>
<dbReference type="OrthoDB" id="7363060at2"/>
<dbReference type="Pfam" id="PF04290">
    <property type="entry name" value="DctQ"/>
    <property type="match status" value="1"/>
</dbReference>
<feature type="domain" description="Tripartite ATP-independent periplasmic transporters DctQ component" evidence="11">
    <location>
        <begin position="53"/>
        <end position="181"/>
    </location>
</feature>
<feature type="transmembrane region" description="Helical" evidence="9">
    <location>
        <begin position="155"/>
        <end position="185"/>
    </location>
</feature>
<evidence type="ECO:0000313" key="12">
    <source>
        <dbReference type="EMBL" id="PHQ25725.1"/>
    </source>
</evidence>
<evidence type="ECO:0000256" key="8">
    <source>
        <dbReference type="ARBA" id="ARBA00038436"/>
    </source>
</evidence>
<keyword evidence="6 9" id="KW-1133">Transmembrane helix</keyword>
<organism evidence="12 13">
    <name type="scientific">Marinobacter guineae</name>
    <dbReference type="NCBI Taxonomy" id="432303"/>
    <lineage>
        <taxon>Bacteria</taxon>
        <taxon>Pseudomonadati</taxon>
        <taxon>Pseudomonadota</taxon>
        <taxon>Gammaproteobacteria</taxon>
        <taxon>Pseudomonadales</taxon>
        <taxon>Marinobacteraceae</taxon>
        <taxon>Marinobacter</taxon>
    </lineage>
</organism>
<reference evidence="12 13" key="1">
    <citation type="submission" date="2017-09" db="EMBL/GenBank/DDBJ databases">
        <title>The draft genome sequences of Marinobacter guineae M3B.</title>
        <authorList>
            <person name="Cao J."/>
        </authorList>
    </citation>
    <scope>NUCLEOTIDE SEQUENCE [LARGE SCALE GENOMIC DNA]</scope>
    <source>
        <strain evidence="12 13">M3B</strain>
    </source>
</reference>
<comment type="function">
    <text evidence="9">Part of the tripartite ATP-independent periplasmic (TRAP) transport system.</text>
</comment>
<dbReference type="Proteomes" id="UP000229044">
    <property type="component" value="Unassembled WGS sequence"/>
</dbReference>
<protein>
    <recommendedName>
        <fullName evidence="9">TRAP transporter small permease protein</fullName>
    </recommendedName>
</protein>
<comment type="similarity">
    <text evidence="8 9">Belongs to the TRAP transporter small permease family.</text>
</comment>
<dbReference type="AlphaFoldDB" id="A0A2G1VG42"/>
<keyword evidence="4 9" id="KW-0997">Cell inner membrane</keyword>
<evidence type="ECO:0000313" key="13">
    <source>
        <dbReference type="Proteomes" id="UP000229044"/>
    </source>
</evidence>
<sequence>MRRRRSMSLSLPTKPDGKGAGDPGHRPGLWSRAVALVFRATALFGVACLLGAAVVTVVDIGLRFFDTAIPGVVDIVQLLILATGFAAIPFAFHRDAHVSVDLLSQLLPRRIQSLLAALASLGGVVLMGLILYYGWEAAKMQMMFGDVSQNIRIPMIWYWVPLLVGSALSVLAAVLATLQALAGLLRSS</sequence>
<name>A0A2G1VG42_9GAMM</name>
<comment type="subcellular location">
    <subcellularLocation>
        <location evidence="1 9">Cell inner membrane</location>
        <topology evidence="1 9">Multi-pass membrane protein</topology>
    </subcellularLocation>
</comment>
<feature type="region of interest" description="Disordered" evidence="10">
    <location>
        <begin position="1"/>
        <end position="25"/>
    </location>
</feature>
<keyword evidence="7 9" id="KW-0472">Membrane</keyword>
<dbReference type="EMBL" id="NTFI01000002">
    <property type="protein sequence ID" value="PHQ25725.1"/>
    <property type="molecule type" value="Genomic_DNA"/>
</dbReference>
<dbReference type="InterPro" id="IPR055348">
    <property type="entry name" value="DctQ"/>
</dbReference>
<comment type="subunit">
    <text evidence="9">The complex comprises the extracytoplasmic solute receptor protein and the two transmembrane proteins.</text>
</comment>
<evidence type="ECO:0000259" key="11">
    <source>
        <dbReference type="Pfam" id="PF04290"/>
    </source>
</evidence>
<evidence type="ECO:0000256" key="4">
    <source>
        <dbReference type="ARBA" id="ARBA00022519"/>
    </source>
</evidence>
<evidence type="ECO:0000256" key="2">
    <source>
        <dbReference type="ARBA" id="ARBA00022448"/>
    </source>
</evidence>
<feature type="transmembrane region" description="Helical" evidence="9">
    <location>
        <begin position="36"/>
        <end position="62"/>
    </location>
</feature>
<evidence type="ECO:0000256" key="1">
    <source>
        <dbReference type="ARBA" id="ARBA00004429"/>
    </source>
</evidence>
<evidence type="ECO:0000256" key="5">
    <source>
        <dbReference type="ARBA" id="ARBA00022692"/>
    </source>
</evidence>
<dbReference type="PANTHER" id="PTHR35011">
    <property type="entry name" value="2,3-DIKETO-L-GULONATE TRAP TRANSPORTER SMALL PERMEASE PROTEIN YIAM"/>
    <property type="match status" value="1"/>
</dbReference>
<feature type="compositionally biased region" description="Basic and acidic residues" evidence="10">
    <location>
        <begin position="15"/>
        <end position="25"/>
    </location>
</feature>
<keyword evidence="13" id="KW-1185">Reference proteome</keyword>
<evidence type="ECO:0000256" key="10">
    <source>
        <dbReference type="SAM" id="MobiDB-lite"/>
    </source>
</evidence>
<proteinExistence type="inferred from homology"/>
<accession>A0A2G1VG42</accession>
<dbReference type="GO" id="GO:0005886">
    <property type="term" value="C:plasma membrane"/>
    <property type="evidence" value="ECO:0007669"/>
    <property type="project" value="UniProtKB-SubCell"/>
</dbReference>
<gene>
    <name evidence="12" type="ORF">CLH62_08960</name>
</gene>
<feature type="transmembrane region" description="Helical" evidence="9">
    <location>
        <begin position="68"/>
        <end position="92"/>
    </location>
</feature>
<keyword evidence="5 9" id="KW-0812">Transmembrane</keyword>
<evidence type="ECO:0000256" key="7">
    <source>
        <dbReference type="ARBA" id="ARBA00023136"/>
    </source>
</evidence>
<dbReference type="GO" id="GO:0022857">
    <property type="term" value="F:transmembrane transporter activity"/>
    <property type="evidence" value="ECO:0007669"/>
    <property type="project" value="UniProtKB-UniRule"/>
</dbReference>
<feature type="transmembrane region" description="Helical" evidence="9">
    <location>
        <begin position="113"/>
        <end position="135"/>
    </location>
</feature>
<keyword evidence="3" id="KW-1003">Cell membrane</keyword>